<accession>A9DLW1</accession>
<evidence type="ECO:0000259" key="9">
    <source>
        <dbReference type="Pfam" id="PF00108"/>
    </source>
</evidence>
<dbReference type="eggNOG" id="COG0183">
    <property type="taxonomic scope" value="Bacteria"/>
</dbReference>
<dbReference type="RefSeq" id="WP_007096637.1">
    <property type="nucleotide sequence ID" value="NZ_CP142125.1"/>
</dbReference>
<dbReference type="EC" id="4.2.1.17" evidence="11"/>
<evidence type="ECO:0000313" key="11">
    <source>
        <dbReference type="EMBL" id="EDP97589.1"/>
    </source>
</evidence>
<dbReference type="PROSITE" id="PS00098">
    <property type="entry name" value="THIOLASE_1"/>
    <property type="match status" value="1"/>
</dbReference>
<dbReference type="GO" id="GO:0010124">
    <property type="term" value="P:phenylacetate catabolic process"/>
    <property type="evidence" value="ECO:0007669"/>
    <property type="project" value="TreeGrafter"/>
</dbReference>
<comment type="caution">
    <text evidence="11">The sequence shown here is derived from an EMBL/GenBank/DDBJ whole genome shotgun (WGS) entry which is preliminary data.</text>
</comment>
<evidence type="ECO:0000256" key="2">
    <source>
        <dbReference type="ARBA" id="ARBA00005211"/>
    </source>
</evidence>
<dbReference type="PANTHER" id="PTHR43853:SF2">
    <property type="entry name" value="3-OXOADIPYL-COA_3-OXO-5,6-DEHYDROSUBERYL-COA THIOLASE"/>
    <property type="match status" value="1"/>
</dbReference>
<protein>
    <submittedName>
        <fullName evidence="11">Enoyl-CoA hydratase</fullName>
        <ecNumber evidence="11">4.2.1.17</ecNumber>
    </submittedName>
</protein>
<keyword evidence="5 8" id="KW-0012">Acyltransferase</keyword>
<evidence type="ECO:0000256" key="8">
    <source>
        <dbReference type="RuleBase" id="RU003557"/>
    </source>
</evidence>
<evidence type="ECO:0000256" key="7">
    <source>
        <dbReference type="PIRSR" id="PIRSR000429-1"/>
    </source>
</evidence>
<dbReference type="GO" id="GO:0006635">
    <property type="term" value="P:fatty acid beta-oxidation"/>
    <property type="evidence" value="ECO:0007669"/>
    <property type="project" value="TreeGrafter"/>
</dbReference>
<dbReference type="FunFam" id="3.40.47.10:FF:000010">
    <property type="entry name" value="Acetyl-CoA acetyltransferase (Thiolase)"/>
    <property type="match status" value="1"/>
</dbReference>
<dbReference type="PROSITE" id="PS00099">
    <property type="entry name" value="THIOLASE_3"/>
    <property type="match status" value="1"/>
</dbReference>
<evidence type="ECO:0000256" key="5">
    <source>
        <dbReference type="ARBA" id="ARBA00023315"/>
    </source>
</evidence>
<dbReference type="Proteomes" id="UP000002945">
    <property type="component" value="Unassembled WGS sequence"/>
</dbReference>
<sequence length="403" mass="42849">MESYIIDGVRTPIGKFKGSLATKRVDDLGALVIKEVTDRNPNIPKDAYDDVIIGCANQAGEDNRNVARMSGLLAGLPYTVPGETVNRLCSSGLSAIIHANRAIKAGDGDLFIAGGVENMTRGPYAIAKPSSAFGTDAKMYDTSFGWRFINPKMHEAYGTDGMGVTAENLVEKYNISREDQDAFAYRSQMKATKAQESGRLAKEIVAVEIPQRKKDPIIFNQDEFIKPTTTPEILAKLRAAFKKEGGSVTAGNASGLNDGAAATIIASEAAVKKYNLKPMARIVSSAVVGVEPRIMGIGPVNASNKALEKAGLTMDDMDVIELNEAFAAQSLACIREWGLADDDARINPNGGAIAIGHPLGVTGTRIAYSAALQLQETGKRYALITMCIGVGQGYAAIIENVNS</sequence>
<dbReference type="InterPro" id="IPR020615">
    <property type="entry name" value="Thiolase_acyl_enz_int_AS"/>
</dbReference>
<dbReference type="CDD" id="cd00751">
    <property type="entry name" value="thiolase"/>
    <property type="match status" value="1"/>
</dbReference>
<evidence type="ECO:0000256" key="3">
    <source>
        <dbReference type="ARBA" id="ARBA00010982"/>
    </source>
</evidence>
<dbReference type="InterPro" id="IPR020616">
    <property type="entry name" value="Thiolase_N"/>
</dbReference>
<dbReference type="OrthoDB" id="9764892at2"/>
<feature type="active site" description="Proton acceptor" evidence="7">
    <location>
        <position position="387"/>
    </location>
</feature>
<dbReference type="NCBIfam" id="TIGR02430">
    <property type="entry name" value="pcaF"/>
    <property type="match status" value="1"/>
</dbReference>
<dbReference type="STRING" id="391587.KAOT1_20542"/>
<dbReference type="HOGENOM" id="CLU_031026_2_2_10"/>
<keyword evidence="4 8" id="KW-0808">Transferase</keyword>
<dbReference type="InterPro" id="IPR002155">
    <property type="entry name" value="Thiolase"/>
</dbReference>
<dbReference type="GO" id="GO:0005737">
    <property type="term" value="C:cytoplasm"/>
    <property type="evidence" value="ECO:0007669"/>
    <property type="project" value="UniProtKB-ARBA"/>
</dbReference>
<dbReference type="PROSITE" id="PS00737">
    <property type="entry name" value="THIOLASE_2"/>
    <property type="match status" value="1"/>
</dbReference>
<evidence type="ECO:0000256" key="4">
    <source>
        <dbReference type="ARBA" id="ARBA00022679"/>
    </source>
</evidence>
<comment type="pathway">
    <text evidence="1">Lipid metabolism.</text>
</comment>
<dbReference type="Gene3D" id="3.40.47.10">
    <property type="match status" value="1"/>
</dbReference>
<comment type="pathway">
    <text evidence="2">Aromatic compound metabolism.</text>
</comment>
<proteinExistence type="inferred from homology"/>
<keyword evidence="11" id="KW-0456">Lyase</keyword>
<organism evidence="11 12">
    <name type="scientific">Kordia algicida OT-1</name>
    <dbReference type="NCBI Taxonomy" id="391587"/>
    <lineage>
        <taxon>Bacteria</taxon>
        <taxon>Pseudomonadati</taxon>
        <taxon>Bacteroidota</taxon>
        <taxon>Flavobacteriia</taxon>
        <taxon>Flavobacteriales</taxon>
        <taxon>Flavobacteriaceae</taxon>
        <taxon>Kordia</taxon>
    </lineage>
</organism>
<name>A9DLW1_9FLAO</name>
<dbReference type="Pfam" id="PF00108">
    <property type="entry name" value="Thiolase_N"/>
    <property type="match status" value="1"/>
</dbReference>
<dbReference type="GO" id="GO:0033812">
    <property type="term" value="F:3-oxoadipyl-CoA thiolase activity"/>
    <property type="evidence" value="ECO:0007669"/>
    <property type="project" value="UniProtKB-EC"/>
</dbReference>
<dbReference type="AlphaFoldDB" id="A9DLW1"/>
<dbReference type="Pfam" id="PF02803">
    <property type="entry name" value="Thiolase_C"/>
    <property type="match status" value="1"/>
</dbReference>
<dbReference type="InterPro" id="IPR020610">
    <property type="entry name" value="Thiolase_AS"/>
</dbReference>
<dbReference type="GO" id="GO:0004300">
    <property type="term" value="F:enoyl-CoA hydratase activity"/>
    <property type="evidence" value="ECO:0007669"/>
    <property type="project" value="UniProtKB-EC"/>
</dbReference>
<reference evidence="11 12" key="1">
    <citation type="journal article" date="2011" name="J. Bacteriol.">
        <title>Genome sequence of the algicidal bacterium Kordia algicida OT-1.</title>
        <authorList>
            <person name="Lee H.S."/>
            <person name="Kang S.G."/>
            <person name="Kwon K.K."/>
            <person name="Lee J.H."/>
            <person name="Kim S.J."/>
        </authorList>
    </citation>
    <scope>NUCLEOTIDE SEQUENCE [LARGE SCALE GENOMIC DNA]</scope>
    <source>
        <strain evidence="11 12">OT-1</strain>
    </source>
</reference>
<dbReference type="PIRSF" id="PIRSF000429">
    <property type="entry name" value="Ac-CoA_Ac_transf"/>
    <property type="match status" value="1"/>
</dbReference>
<dbReference type="PANTHER" id="PTHR43853">
    <property type="entry name" value="3-KETOACYL-COA THIOLASE, PEROXISOMAL"/>
    <property type="match status" value="1"/>
</dbReference>
<dbReference type="InterPro" id="IPR016039">
    <property type="entry name" value="Thiolase-like"/>
</dbReference>
<comment type="similarity">
    <text evidence="3 8">Belongs to the thiolase-like superfamily. Thiolase family.</text>
</comment>
<evidence type="ECO:0000256" key="6">
    <source>
        <dbReference type="ARBA" id="ARBA00048527"/>
    </source>
</evidence>
<keyword evidence="12" id="KW-1185">Reference proteome</keyword>
<feature type="active site" description="Proton acceptor" evidence="7">
    <location>
        <position position="357"/>
    </location>
</feature>
<feature type="active site" description="Acyl-thioester intermediate" evidence="7">
    <location>
        <position position="89"/>
    </location>
</feature>
<dbReference type="NCBIfam" id="NF006551">
    <property type="entry name" value="PRK09050.1"/>
    <property type="match status" value="1"/>
</dbReference>
<dbReference type="GO" id="GO:0019619">
    <property type="term" value="P:3,4-dihydroxybenzoate catabolic process"/>
    <property type="evidence" value="ECO:0007669"/>
    <property type="project" value="InterPro"/>
</dbReference>
<dbReference type="EMBL" id="ABIB01000002">
    <property type="protein sequence ID" value="EDP97589.1"/>
    <property type="molecule type" value="Genomic_DNA"/>
</dbReference>
<dbReference type="InterPro" id="IPR020613">
    <property type="entry name" value="Thiolase_CS"/>
</dbReference>
<feature type="domain" description="Thiolase N-terminal" evidence="9">
    <location>
        <begin position="4"/>
        <end position="268"/>
    </location>
</feature>
<dbReference type="SUPFAM" id="SSF53901">
    <property type="entry name" value="Thiolase-like"/>
    <property type="match status" value="2"/>
</dbReference>
<dbReference type="InterPro" id="IPR012793">
    <property type="entry name" value="PcaF"/>
</dbReference>
<feature type="domain" description="Thiolase C-terminal" evidence="10">
    <location>
        <begin position="276"/>
        <end position="399"/>
    </location>
</feature>
<evidence type="ECO:0000313" key="12">
    <source>
        <dbReference type="Proteomes" id="UP000002945"/>
    </source>
</evidence>
<dbReference type="InterPro" id="IPR020617">
    <property type="entry name" value="Thiolase_C"/>
</dbReference>
<evidence type="ECO:0000256" key="1">
    <source>
        <dbReference type="ARBA" id="ARBA00005189"/>
    </source>
</evidence>
<dbReference type="NCBIfam" id="TIGR01930">
    <property type="entry name" value="AcCoA-C-Actrans"/>
    <property type="match status" value="1"/>
</dbReference>
<dbReference type="InterPro" id="IPR050215">
    <property type="entry name" value="Thiolase-like_sf_Thiolase"/>
</dbReference>
<comment type="catalytic activity">
    <reaction evidence="6">
        <text>succinyl-CoA + acetyl-CoA = 3-oxoadipyl-CoA + CoA</text>
        <dbReference type="Rhea" id="RHEA:19481"/>
        <dbReference type="ChEBI" id="CHEBI:57287"/>
        <dbReference type="ChEBI" id="CHEBI:57288"/>
        <dbReference type="ChEBI" id="CHEBI:57292"/>
        <dbReference type="ChEBI" id="CHEBI:57348"/>
        <dbReference type="EC" id="2.3.1.174"/>
    </reaction>
</comment>
<gene>
    <name evidence="11" type="ORF">KAOT1_20542</name>
</gene>
<evidence type="ECO:0000259" key="10">
    <source>
        <dbReference type="Pfam" id="PF02803"/>
    </source>
</evidence>